<accession>A0A9P0F1I9</accession>
<dbReference type="AlphaFoldDB" id="A0A9P0F1I9"/>
<organism evidence="2 3">
    <name type="scientific">Bemisia tabaci</name>
    <name type="common">Sweetpotato whitefly</name>
    <name type="synonym">Aleurodes tabaci</name>
    <dbReference type="NCBI Taxonomy" id="7038"/>
    <lineage>
        <taxon>Eukaryota</taxon>
        <taxon>Metazoa</taxon>
        <taxon>Ecdysozoa</taxon>
        <taxon>Arthropoda</taxon>
        <taxon>Hexapoda</taxon>
        <taxon>Insecta</taxon>
        <taxon>Pterygota</taxon>
        <taxon>Neoptera</taxon>
        <taxon>Paraneoptera</taxon>
        <taxon>Hemiptera</taxon>
        <taxon>Sternorrhyncha</taxon>
        <taxon>Aleyrodoidea</taxon>
        <taxon>Aleyrodidae</taxon>
        <taxon>Aleyrodinae</taxon>
        <taxon>Bemisia</taxon>
    </lineage>
</organism>
<feature type="compositionally biased region" description="Polar residues" evidence="1">
    <location>
        <begin position="54"/>
        <end position="65"/>
    </location>
</feature>
<sequence>MKRSRSRSPLNHPPHSKHNWNANAHKWHAGAVAEEECSSDSRNSSRNSHRRSQGDSNCINIPSSHNTERRRRSGSCDTGDHRPRRSGSFDTSEHRLRRISNRWKWEDRKEELRRIRVVIKRNTVHEPDNSPIDRSVNVEEVVIPRHPGEGSHPIFEREDINANETRTVGKALFHLCHLLKLNYSAINTTSQRWFPRTGEMFSGCIVQKISRIISVLGYFPASMMKCSFLPYTQTLTEKYLLKCLARSIF</sequence>
<name>A0A9P0F1I9_BEMTA</name>
<gene>
    <name evidence="2" type="ORF">BEMITA_LOCUS6891</name>
</gene>
<feature type="region of interest" description="Disordered" evidence="1">
    <location>
        <begin position="1"/>
        <end position="93"/>
    </location>
</feature>
<protein>
    <submittedName>
        <fullName evidence="2">Uncharacterized protein</fullName>
    </submittedName>
</protein>
<proteinExistence type="predicted"/>
<reference evidence="2" key="1">
    <citation type="submission" date="2021-12" db="EMBL/GenBank/DDBJ databases">
        <authorList>
            <person name="King R."/>
        </authorList>
    </citation>
    <scope>NUCLEOTIDE SEQUENCE</scope>
</reference>
<keyword evidence="3" id="KW-1185">Reference proteome</keyword>
<evidence type="ECO:0000313" key="3">
    <source>
        <dbReference type="Proteomes" id="UP001152759"/>
    </source>
</evidence>
<dbReference type="Proteomes" id="UP001152759">
    <property type="component" value="Chromosome 4"/>
</dbReference>
<dbReference type="EMBL" id="OU963865">
    <property type="protein sequence ID" value="CAH0387935.1"/>
    <property type="molecule type" value="Genomic_DNA"/>
</dbReference>
<evidence type="ECO:0000313" key="2">
    <source>
        <dbReference type="EMBL" id="CAH0387935.1"/>
    </source>
</evidence>
<evidence type="ECO:0000256" key="1">
    <source>
        <dbReference type="SAM" id="MobiDB-lite"/>
    </source>
</evidence>